<dbReference type="PANTHER" id="PTHR21180">
    <property type="entry name" value="ENDONUCLEASE/EXONUCLEASE/PHOSPHATASE FAMILY DOMAIN-CONTAINING PROTEIN 1"/>
    <property type="match status" value="1"/>
</dbReference>
<feature type="compositionally biased region" description="Low complexity" evidence="1">
    <location>
        <begin position="26"/>
        <end position="40"/>
    </location>
</feature>
<feature type="compositionally biased region" description="Gly residues" evidence="1">
    <location>
        <begin position="143"/>
        <end position="157"/>
    </location>
</feature>
<dbReference type="GO" id="GO:0015627">
    <property type="term" value="C:type II protein secretion system complex"/>
    <property type="evidence" value="ECO:0007669"/>
    <property type="project" value="TreeGrafter"/>
</dbReference>
<evidence type="ECO:0000313" key="4">
    <source>
        <dbReference type="Proteomes" id="UP000256709"/>
    </source>
</evidence>
<dbReference type="GO" id="GO:0015628">
    <property type="term" value="P:protein secretion by the type II secretion system"/>
    <property type="evidence" value="ECO:0007669"/>
    <property type="project" value="TreeGrafter"/>
</dbReference>
<feature type="region of interest" description="Disordered" evidence="1">
    <location>
        <begin position="132"/>
        <end position="157"/>
    </location>
</feature>
<reference evidence="3 4" key="1">
    <citation type="submission" date="2017-04" db="EMBL/GenBank/DDBJ databases">
        <title>Comparative genome analysis of Subtercola boreus.</title>
        <authorList>
            <person name="Cho Y.-J."/>
            <person name="Cho A."/>
            <person name="Kim O.-S."/>
            <person name="Lee J.-I."/>
        </authorList>
    </citation>
    <scope>NUCLEOTIDE SEQUENCE [LARGE SCALE GENOMIC DNA]</scope>
    <source>
        <strain evidence="3 4">P27444</strain>
    </source>
</reference>
<dbReference type="Pfam" id="PF10531">
    <property type="entry name" value="SLBB"/>
    <property type="match status" value="1"/>
</dbReference>
<comment type="caution">
    <text evidence="3">The sequence shown here is derived from an EMBL/GenBank/DDBJ whole genome shotgun (WGS) entry which is preliminary data.</text>
</comment>
<organism evidence="3 4">
    <name type="scientific">Subtercola boreus</name>
    <dbReference type="NCBI Taxonomy" id="120213"/>
    <lineage>
        <taxon>Bacteria</taxon>
        <taxon>Bacillati</taxon>
        <taxon>Actinomycetota</taxon>
        <taxon>Actinomycetes</taxon>
        <taxon>Micrococcales</taxon>
        <taxon>Microbacteriaceae</taxon>
        <taxon>Subtercola</taxon>
    </lineage>
</organism>
<dbReference type="AlphaFoldDB" id="A0A3E0VWZ6"/>
<dbReference type="Proteomes" id="UP000256709">
    <property type="component" value="Unassembled WGS sequence"/>
</dbReference>
<dbReference type="Gene3D" id="1.10.150.280">
    <property type="entry name" value="AF1531-like domain"/>
    <property type="match status" value="1"/>
</dbReference>
<evidence type="ECO:0000259" key="2">
    <source>
        <dbReference type="Pfam" id="PF10531"/>
    </source>
</evidence>
<dbReference type="Pfam" id="PF12836">
    <property type="entry name" value="HHH_3"/>
    <property type="match status" value="1"/>
</dbReference>
<evidence type="ECO:0000313" key="3">
    <source>
        <dbReference type="EMBL" id="RFA14386.1"/>
    </source>
</evidence>
<feature type="region of interest" description="Disordered" evidence="1">
    <location>
        <begin position="17"/>
        <end position="67"/>
    </location>
</feature>
<name>A0A3E0VWZ6_9MICO</name>
<proteinExistence type="predicted"/>
<dbReference type="InterPro" id="IPR010994">
    <property type="entry name" value="RuvA_2-like"/>
</dbReference>
<dbReference type="EMBL" id="NBXA01000014">
    <property type="protein sequence ID" value="RFA14386.1"/>
    <property type="molecule type" value="Genomic_DNA"/>
</dbReference>
<accession>A0A3E0VWZ6</accession>
<dbReference type="Gene3D" id="3.10.560.10">
    <property type="entry name" value="Outer membrane lipoprotein wza domain like"/>
    <property type="match status" value="1"/>
</dbReference>
<dbReference type="OrthoDB" id="9758724at2"/>
<gene>
    <name evidence="3" type="ORF">B7R21_06945</name>
</gene>
<dbReference type="InterPro" id="IPR051675">
    <property type="entry name" value="Endo/Exo/Phosphatase_dom_1"/>
</dbReference>
<dbReference type="SUPFAM" id="SSF47781">
    <property type="entry name" value="RuvA domain 2-like"/>
    <property type="match status" value="1"/>
</dbReference>
<sequence>MVAGRGRVDLVALPGGGASAAGGAGDTSATGGSAGAVSGDPGAGASGSLGSSSAATGTPGSASNPASAGRAAAPILVHVLGAVAHPGLFELHPGDRVIDAISAAGGFTATADQGQQNLARVVADGEQLVVPEQGASPQPRPAGAGGAATGPGTGSAAGAGGAPVALVNVNTADQTTLETLPHVGPAMAQRIIAWRTENGRFTQVDDLKNVSGIGDRTFEVLAPLVTI</sequence>
<protein>
    <recommendedName>
        <fullName evidence="2">Soluble ligand binding domain-containing protein</fullName>
    </recommendedName>
</protein>
<feature type="domain" description="Soluble ligand binding" evidence="2">
    <location>
        <begin position="77"/>
        <end position="130"/>
    </location>
</feature>
<dbReference type="PANTHER" id="PTHR21180:SF32">
    <property type="entry name" value="ENDONUCLEASE_EXONUCLEASE_PHOSPHATASE FAMILY DOMAIN-CONTAINING PROTEIN 1"/>
    <property type="match status" value="1"/>
</dbReference>
<dbReference type="InterPro" id="IPR019554">
    <property type="entry name" value="Soluble_ligand-bd"/>
</dbReference>
<feature type="compositionally biased region" description="Low complexity" evidence="1">
    <location>
        <begin position="48"/>
        <end position="67"/>
    </location>
</feature>
<evidence type="ECO:0000256" key="1">
    <source>
        <dbReference type="SAM" id="MobiDB-lite"/>
    </source>
</evidence>